<protein>
    <submittedName>
        <fullName evidence="1">Uncharacterized protein</fullName>
    </submittedName>
</protein>
<evidence type="ECO:0000313" key="1">
    <source>
        <dbReference type="EMBL" id="BDS04967.1"/>
    </source>
</evidence>
<dbReference type="KEGG" id="osu:NT6N_00070"/>
<proteinExistence type="predicted"/>
<dbReference type="EMBL" id="AP026866">
    <property type="protein sequence ID" value="BDS04967.1"/>
    <property type="molecule type" value="Genomic_DNA"/>
</dbReference>
<organism evidence="1">
    <name type="scientific">Oceaniferula spumae</name>
    <dbReference type="NCBI Taxonomy" id="2979115"/>
    <lineage>
        <taxon>Bacteria</taxon>
        <taxon>Pseudomonadati</taxon>
        <taxon>Verrucomicrobiota</taxon>
        <taxon>Verrucomicrobiia</taxon>
        <taxon>Verrucomicrobiales</taxon>
        <taxon>Verrucomicrobiaceae</taxon>
        <taxon>Oceaniferula</taxon>
    </lineage>
</organism>
<dbReference type="AlphaFoldDB" id="A0AAT9FGD8"/>
<name>A0AAT9FGD8_9BACT</name>
<accession>A0AAT9FGD8</accession>
<reference evidence="1" key="1">
    <citation type="submission" date="2024-07" db="EMBL/GenBank/DDBJ databases">
        <title>Complete genome sequence of Verrucomicrobiaceae bacterium NT6N.</title>
        <authorList>
            <person name="Huang C."/>
            <person name="Takami H."/>
            <person name="Hamasaki K."/>
        </authorList>
    </citation>
    <scope>NUCLEOTIDE SEQUENCE</scope>
    <source>
        <strain evidence="1">NT6N</strain>
    </source>
</reference>
<sequence length="145" mass="16320">MTGHSSILGICILFAVGYNFASAQGPVDNHKRPLIADADPYKKSDILVDNGTHTILPKRCILFIPEKLQAHLIPSPKKNFTIWPKFLRANSQWLYCFEVTLDQAKGLKPIDEKKLERVKKLGKIVVAVRHKNPISVLPVKKEPSQ</sequence>
<gene>
    <name evidence="1" type="ORF">NT6N_00070</name>
</gene>